<dbReference type="EMBL" id="LS483426">
    <property type="protein sequence ID" value="SQH24579.1"/>
    <property type="molecule type" value="Genomic_DNA"/>
</dbReference>
<keyword evidence="6 8" id="KW-0560">Oxidoreductase</keyword>
<feature type="domain" description="Nitroreductase" evidence="7">
    <location>
        <begin position="14"/>
        <end position="199"/>
    </location>
</feature>
<evidence type="ECO:0000256" key="6">
    <source>
        <dbReference type="ARBA" id="ARBA00023002"/>
    </source>
</evidence>
<gene>
    <name evidence="8" type="ORF">NCTC10529_00767</name>
</gene>
<dbReference type="Pfam" id="PF00881">
    <property type="entry name" value="Nitroreductase"/>
    <property type="match status" value="1"/>
</dbReference>
<evidence type="ECO:0000256" key="4">
    <source>
        <dbReference type="ARBA" id="ARBA00022643"/>
    </source>
</evidence>
<evidence type="ECO:0000256" key="1">
    <source>
        <dbReference type="ARBA" id="ARBA00001917"/>
    </source>
</evidence>
<comment type="cofactor">
    <cofactor evidence="1">
        <name>FMN</name>
        <dbReference type="ChEBI" id="CHEBI:58210"/>
    </cofactor>
</comment>
<dbReference type="RefSeq" id="WP_003785179.1">
    <property type="nucleotide sequence ID" value="NZ_CP045141.1"/>
</dbReference>
<evidence type="ECO:0000256" key="5">
    <source>
        <dbReference type="ARBA" id="ARBA00022857"/>
    </source>
</evidence>
<keyword evidence="3" id="KW-0285">Flavoprotein</keyword>
<evidence type="ECO:0000256" key="3">
    <source>
        <dbReference type="ARBA" id="ARBA00022630"/>
    </source>
</evidence>
<dbReference type="GeneID" id="93262076"/>
<dbReference type="InterPro" id="IPR000415">
    <property type="entry name" value="Nitroreductase-like"/>
</dbReference>
<organism evidence="8 9">
    <name type="scientific">Kingella kingae</name>
    <dbReference type="NCBI Taxonomy" id="504"/>
    <lineage>
        <taxon>Bacteria</taxon>
        <taxon>Pseudomonadati</taxon>
        <taxon>Pseudomonadota</taxon>
        <taxon>Betaproteobacteria</taxon>
        <taxon>Neisseriales</taxon>
        <taxon>Neisseriaceae</taxon>
        <taxon>Kingella</taxon>
    </lineage>
</organism>
<protein>
    <submittedName>
        <fullName evidence="8">NAD(P)H nitroreductase</fullName>
        <ecNumber evidence="8">1.-.-.-</ecNumber>
    </submittedName>
</protein>
<comment type="similarity">
    <text evidence="2">Belongs to the nitroreductase family.</text>
</comment>
<accession>A0AAX2J2L1</accession>
<keyword evidence="5" id="KW-0521">NADP</keyword>
<dbReference type="CDD" id="cd02149">
    <property type="entry name" value="NfsB-like"/>
    <property type="match status" value="1"/>
</dbReference>
<dbReference type="PANTHER" id="PTHR43673">
    <property type="entry name" value="NAD(P)H NITROREDUCTASE YDGI-RELATED"/>
    <property type="match status" value="1"/>
</dbReference>
<reference evidence="8 9" key="1">
    <citation type="submission" date="2018-06" db="EMBL/GenBank/DDBJ databases">
        <authorList>
            <consortium name="Pathogen Informatics"/>
            <person name="Doyle S."/>
        </authorList>
    </citation>
    <scope>NUCLEOTIDE SEQUENCE [LARGE SCALE GENOMIC DNA]</scope>
    <source>
        <strain evidence="8 9">NCTC10529</strain>
    </source>
</reference>
<dbReference type="Proteomes" id="UP000248598">
    <property type="component" value="Chromosome 1"/>
</dbReference>
<evidence type="ECO:0000259" key="7">
    <source>
        <dbReference type="Pfam" id="PF00881"/>
    </source>
</evidence>
<keyword evidence="4" id="KW-0288">FMN</keyword>
<dbReference type="PANTHER" id="PTHR43673:SF2">
    <property type="entry name" value="NITROREDUCTASE"/>
    <property type="match status" value="1"/>
</dbReference>
<name>A0AAX2J2L1_KINKI</name>
<evidence type="ECO:0000256" key="2">
    <source>
        <dbReference type="ARBA" id="ARBA00007118"/>
    </source>
</evidence>
<dbReference type="InterPro" id="IPR029479">
    <property type="entry name" value="Nitroreductase"/>
</dbReference>
<dbReference type="Gene3D" id="3.40.109.10">
    <property type="entry name" value="NADH Oxidase"/>
    <property type="match status" value="1"/>
</dbReference>
<dbReference type="EC" id="1.-.-.-" evidence="8"/>
<evidence type="ECO:0000313" key="9">
    <source>
        <dbReference type="Proteomes" id="UP000248598"/>
    </source>
</evidence>
<dbReference type="GO" id="GO:0016491">
    <property type="term" value="F:oxidoreductase activity"/>
    <property type="evidence" value="ECO:0007669"/>
    <property type="project" value="UniProtKB-KW"/>
</dbReference>
<dbReference type="InterPro" id="IPR033878">
    <property type="entry name" value="NfsB-like"/>
</dbReference>
<dbReference type="AlphaFoldDB" id="A0AAX2J2L1"/>
<proteinExistence type="inferred from homology"/>
<sequence>MIQLTPEQLLEVFRRRAATRAYDPNRTISDADFAAILECARLSPSSVGSEPWQFLVIQNSDLRAKLKPVSWGMATQVDDASHLVVIAAKTNARFDTPFFDDIIARRGFTGDAAVAARAKYQRFQQHDADILASERSVLDWAGKQTYIALANMMTGAALLGIDSCPIEGFDYAAVNQILSDAGCLDTNEWRVSVMVSFGYRAGEIKPKARKTVDEVVRWFE</sequence>
<dbReference type="SUPFAM" id="SSF55469">
    <property type="entry name" value="FMN-dependent nitroreductase-like"/>
    <property type="match status" value="1"/>
</dbReference>
<evidence type="ECO:0000313" key="8">
    <source>
        <dbReference type="EMBL" id="SQH24579.1"/>
    </source>
</evidence>